<organism evidence="2 3">
    <name type="scientific">Dryococelus australis</name>
    <dbReference type="NCBI Taxonomy" id="614101"/>
    <lineage>
        <taxon>Eukaryota</taxon>
        <taxon>Metazoa</taxon>
        <taxon>Ecdysozoa</taxon>
        <taxon>Arthropoda</taxon>
        <taxon>Hexapoda</taxon>
        <taxon>Insecta</taxon>
        <taxon>Pterygota</taxon>
        <taxon>Neoptera</taxon>
        <taxon>Polyneoptera</taxon>
        <taxon>Phasmatodea</taxon>
        <taxon>Verophasmatodea</taxon>
        <taxon>Anareolatae</taxon>
        <taxon>Phasmatidae</taxon>
        <taxon>Eurycanthinae</taxon>
        <taxon>Dryococelus</taxon>
    </lineage>
</organism>
<sequence length="524" mass="58579">MLFHSARIYCWQPADSSSGVVRHTSHVSTHRDTPNILRLDRWAALSRRAKPSSTEPPKLPTNTIVRHGDWSPSTGSMTRYIAVGVISLGLAVSRTSRCRNPFLQLRSVPILKARQASERRVSRSVGSLVCAVLSGRRPEGAGSDRRYENTVGKTSPTPNPCRYSPVQIITVESTVSQTLVERATETQGSGVLTLTEAFDEYKSHILHERAVPFQGSCSVGTPAVSETYIHSGAPCGTDAMLLIRKCRKREYWQSLALVVGRPRVPVWKRPAFCLLEHAWGCSWSVQTCKDTNAEPSRGARDFGKLRKVEWPNRESKLWFSGVKVQCEAPLFCGRHCWSWVRDSRLHHLRHVRATKAIRVQSPAGSLRIFACGNRAGRCRWSAGLLGDLVSPAFSFRRCSIPAPITFICSQDLDTCGHRHNPRAWLRHSISPGLFSSRCIETPWVVTWWMRWSGGGGSRGPDGHLLYPGRAAARLLMTRRIRTTPTRSRRVPVPDLLSSPGRRMGTILWPHSLCIAYSQFLHTIA</sequence>
<feature type="region of interest" description="Disordered" evidence="1">
    <location>
        <begin position="47"/>
        <end position="67"/>
    </location>
</feature>
<evidence type="ECO:0000313" key="2">
    <source>
        <dbReference type="EMBL" id="KAJ8875008.1"/>
    </source>
</evidence>
<feature type="compositionally biased region" description="Basic and acidic residues" evidence="1">
    <location>
        <begin position="139"/>
        <end position="148"/>
    </location>
</feature>
<name>A0ABQ9GSL8_9NEOP</name>
<dbReference type="Proteomes" id="UP001159363">
    <property type="component" value="Chromosome 8"/>
</dbReference>
<comment type="caution">
    <text evidence="2">The sequence shown here is derived from an EMBL/GenBank/DDBJ whole genome shotgun (WGS) entry which is preliminary data.</text>
</comment>
<keyword evidence="3" id="KW-1185">Reference proteome</keyword>
<dbReference type="EMBL" id="JARBHB010000009">
    <property type="protein sequence ID" value="KAJ8875008.1"/>
    <property type="molecule type" value="Genomic_DNA"/>
</dbReference>
<reference evidence="2 3" key="1">
    <citation type="submission" date="2023-02" db="EMBL/GenBank/DDBJ databases">
        <title>LHISI_Scaffold_Assembly.</title>
        <authorList>
            <person name="Stuart O.P."/>
            <person name="Cleave R."/>
            <person name="Magrath M.J.L."/>
            <person name="Mikheyev A.S."/>
        </authorList>
    </citation>
    <scope>NUCLEOTIDE SEQUENCE [LARGE SCALE GENOMIC DNA]</scope>
    <source>
        <strain evidence="2">Daus_M_001</strain>
        <tissue evidence="2">Leg muscle</tissue>
    </source>
</reference>
<gene>
    <name evidence="2" type="ORF">PR048_022898</name>
</gene>
<protein>
    <submittedName>
        <fullName evidence="2">Uncharacterized protein</fullName>
    </submittedName>
</protein>
<evidence type="ECO:0000256" key="1">
    <source>
        <dbReference type="SAM" id="MobiDB-lite"/>
    </source>
</evidence>
<accession>A0ABQ9GSL8</accession>
<proteinExistence type="predicted"/>
<feature type="compositionally biased region" description="Polar residues" evidence="1">
    <location>
        <begin position="51"/>
        <end position="64"/>
    </location>
</feature>
<feature type="region of interest" description="Disordered" evidence="1">
    <location>
        <begin position="139"/>
        <end position="159"/>
    </location>
</feature>
<evidence type="ECO:0000313" key="3">
    <source>
        <dbReference type="Proteomes" id="UP001159363"/>
    </source>
</evidence>